<dbReference type="Gene3D" id="1.10.10.10">
    <property type="entry name" value="Winged helix-like DNA-binding domain superfamily/Winged helix DNA-binding domain"/>
    <property type="match status" value="1"/>
</dbReference>
<dbReference type="InterPro" id="IPR000847">
    <property type="entry name" value="LysR_HTH_N"/>
</dbReference>
<organism evidence="6 7">
    <name type="scientific">Polyangium fumosum</name>
    <dbReference type="NCBI Taxonomy" id="889272"/>
    <lineage>
        <taxon>Bacteria</taxon>
        <taxon>Pseudomonadati</taxon>
        <taxon>Myxococcota</taxon>
        <taxon>Polyangia</taxon>
        <taxon>Polyangiales</taxon>
        <taxon>Polyangiaceae</taxon>
        <taxon>Polyangium</taxon>
    </lineage>
</organism>
<keyword evidence="7" id="KW-1185">Reference proteome</keyword>
<comment type="caution">
    <text evidence="6">The sequence shown here is derived from an EMBL/GenBank/DDBJ whole genome shotgun (WGS) entry which is preliminary data.</text>
</comment>
<dbReference type="InterPro" id="IPR005119">
    <property type="entry name" value="LysR_subst-bd"/>
</dbReference>
<proteinExistence type="inferred from homology"/>
<keyword evidence="3" id="KW-0238">DNA-binding</keyword>
<dbReference type="PROSITE" id="PS50931">
    <property type="entry name" value="HTH_LYSR"/>
    <property type="match status" value="1"/>
</dbReference>
<evidence type="ECO:0000256" key="4">
    <source>
        <dbReference type="ARBA" id="ARBA00023163"/>
    </source>
</evidence>
<dbReference type="PANTHER" id="PTHR30537">
    <property type="entry name" value="HTH-TYPE TRANSCRIPTIONAL REGULATOR"/>
    <property type="match status" value="1"/>
</dbReference>
<dbReference type="InterPro" id="IPR036388">
    <property type="entry name" value="WH-like_DNA-bd_sf"/>
</dbReference>
<dbReference type="AlphaFoldDB" id="A0A4V5PQD5"/>
<dbReference type="InterPro" id="IPR058163">
    <property type="entry name" value="LysR-type_TF_proteobact-type"/>
</dbReference>
<comment type="similarity">
    <text evidence="1">Belongs to the LysR transcriptional regulatory family.</text>
</comment>
<dbReference type="SUPFAM" id="SSF53850">
    <property type="entry name" value="Periplasmic binding protein-like II"/>
    <property type="match status" value="1"/>
</dbReference>
<sequence>MTAPSLAGTLPNLEAFCRTYETGSFTKAARALSVTPQATSRSVARLERALGVTLFRRTTRSLAPTDAARRYYDLCVQALSLLSTGERELASGKKAVEGRVRISVPTTYGHHRLLPSLGTFRERYPGIGVEVNVSNQNVDFVRDGFDLAIRMGTIDDKTLVARKLGDFALGVYASPSYLARHGAPRTPGELDEHTCVAFVMPRSGRVLPWTFVPAPERFEPEAPYRCSDDVLGIITLARAGVGLVQVYDFLVEDDVARGALVEVLGSFRGKSRPFSLLYPKSVEPSRPARALIDYIVATAREGRGSPGALVSTEPSARKRP</sequence>
<dbReference type="GO" id="GO:0003677">
    <property type="term" value="F:DNA binding"/>
    <property type="evidence" value="ECO:0007669"/>
    <property type="project" value="UniProtKB-KW"/>
</dbReference>
<keyword evidence="4" id="KW-0804">Transcription</keyword>
<name>A0A4V5PQD5_9BACT</name>
<reference evidence="6 7" key="1">
    <citation type="submission" date="2019-04" db="EMBL/GenBank/DDBJ databases">
        <authorList>
            <person name="Li Y."/>
            <person name="Wang J."/>
        </authorList>
    </citation>
    <scope>NUCLEOTIDE SEQUENCE [LARGE SCALE GENOMIC DNA]</scope>
    <source>
        <strain evidence="6 7">DSM 14668</strain>
    </source>
</reference>
<dbReference type="Pfam" id="PF03466">
    <property type="entry name" value="LysR_substrate"/>
    <property type="match status" value="1"/>
</dbReference>
<dbReference type="Pfam" id="PF00126">
    <property type="entry name" value="HTH_1"/>
    <property type="match status" value="1"/>
</dbReference>
<evidence type="ECO:0000259" key="5">
    <source>
        <dbReference type="PROSITE" id="PS50931"/>
    </source>
</evidence>
<dbReference type="Proteomes" id="UP000309215">
    <property type="component" value="Unassembled WGS sequence"/>
</dbReference>
<gene>
    <name evidence="6" type="ORF">E8A74_03250</name>
</gene>
<feature type="domain" description="HTH lysR-type" evidence="5">
    <location>
        <begin position="13"/>
        <end position="65"/>
    </location>
</feature>
<dbReference type="Gene3D" id="3.40.190.290">
    <property type="match status" value="1"/>
</dbReference>
<evidence type="ECO:0000313" key="7">
    <source>
        <dbReference type="Proteomes" id="UP000309215"/>
    </source>
</evidence>
<dbReference type="OrthoDB" id="5416547at2"/>
<keyword evidence="2" id="KW-0805">Transcription regulation</keyword>
<dbReference type="RefSeq" id="WP_136927416.1">
    <property type="nucleotide sequence ID" value="NZ_SSMQ01000002.1"/>
</dbReference>
<dbReference type="EMBL" id="SSMQ01000002">
    <property type="protein sequence ID" value="TKD12778.1"/>
    <property type="molecule type" value="Genomic_DNA"/>
</dbReference>
<protein>
    <submittedName>
        <fullName evidence="6">LysR family transcriptional regulator</fullName>
    </submittedName>
</protein>
<dbReference type="CDD" id="cd08422">
    <property type="entry name" value="PBP2_CrgA_like"/>
    <property type="match status" value="1"/>
</dbReference>
<dbReference type="PANTHER" id="PTHR30537:SF5">
    <property type="entry name" value="HTH-TYPE TRANSCRIPTIONAL ACTIVATOR TTDR-RELATED"/>
    <property type="match status" value="1"/>
</dbReference>
<dbReference type="SUPFAM" id="SSF46785">
    <property type="entry name" value="Winged helix' DNA-binding domain"/>
    <property type="match status" value="1"/>
</dbReference>
<accession>A0A4V5PQD5</accession>
<evidence type="ECO:0000313" key="6">
    <source>
        <dbReference type="EMBL" id="TKD12778.1"/>
    </source>
</evidence>
<evidence type="ECO:0000256" key="1">
    <source>
        <dbReference type="ARBA" id="ARBA00009437"/>
    </source>
</evidence>
<dbReference type="GO" id="GO:0003700">
    <property type="term" value="F:DNA-binding transcription factor activity"/>
    <property type="evidence" value="ECO:0007669"/>
    <property type="project" value="InterPro"/>
</dbReference>
<evidence type="ECO:0000256" key="3">
    <source>
        <dbReference type="ARBA" id="ARBA00023125"/>
    </source>
</evidence>
<evidence type="ECO:0000256" key="2">
    <source>
        <dbReference type="ARBA" id="ARBA00023015"/>
    </source>
</evidence>
<dbReference type="InterPro" id="IPR036390">
    <property type="entry name" value="WH_DNA-bd_sf"/>
</dbReference>
<dbReference type="PRINTS" id="PR00039">
    <property type="entry name" value="HTHLYSR"/>
</dbReference>